<dbReference type="EMBL" id="CP003600">
    <property type="protein sequence ID" value="AFY93326.1"/>
    <property type="molecule type" value="Genomic_DNA"/>
</dbReference>
<feature type="region of interest" description="Disordered" evidence="1">
    <location>
        <begin position="22"/>
        <end position="63"/>
    </location>
</feature>
<dbReference type="HOGENOM" id="CLU_2877589_0_0_3"/>
<gene>
    <name evidence="3" type="ORF">Cha6605_2243</name>
</gene>
<keyword evidence="2" id="KW-0732">Signal</keyword>
<evidence type="ECO:0000256" key="1">
    <source>
        <dbReference type="SAM" id="MobiDB-lite"/>
    </source>
</evidence>
<feature type="chain" id="PRO_5003936394" evidence="2">
    <location>
        <begin position="23"/>
        <end position="63"/>
    </location>
</feature>
<protein>
    <submittedName>
        <fullName evidence="3">Uncharacterized protein</fullName>
    </submittedName>
</protein>
<accession>K9UFZ9</accession>
<sequence>MKNYSFIILVAVVCLSALPSYAQDSSSTDRTVTPPVENLEAKEPTIDKQQPAPEPAKCESVDR</sequence>
<proteinExistence type="predicted"/>
<dbReference type="RefSeq" id="WP_015159477.1">
    <property type="nucleotide sequence ID" value="NC_019697.1"/>
</dbReference>
<keyword evidence="4" id="KW-1185">Reference proteome</keyword>
<dbReference type="KEGG" id="cmp:Cha6605_2243"/>
<organism evidence="3 4">
    <name type="scientific">Chamaesiphon minutus (strain ATCC 27169 / PCC 6605)</name>
    <dbReference type="NCBI Taxonomy" id="1173020"/>
    <lineage>
        <taxon>Bacteria</taxon>
        <taxon>Bacillati</taxon>
        <taxon>Cyanobacteriota</taxon>
        <taxon>Cyanophyceae</taxon>
        <taxon>Gomontiellales</taxon>
        <taxon>Chamaesiphonaceae</taxon>
        <taxon>Chamaesiphon</taxon>
    </lineage>
</organism>
<evidence type="ECO:0000313" key="4">
    <source>
        <dbReference type="Proteomes" id="UP000010366"/>
    </source>
</evidence>
<evidence type="ECO:0000313" key="3">
    <source>
        <dbReference type="EMBL" id="AFY93326.1"/>
    </source>
</evidence>
<reference evidence="3 4" key="1">
    <citation type="submission" date="2012-05" db="EMBL/GenBank/DDBJ databases">
        <title>Finished chromosome of genome of Chamaesiphon sp. PCC 6605.</title>
        <authorList>
            <consortium name="US DOE Joint Genome Institute"/>
            <person name="Gugger M."/>
            <person name="Coursin T."/>
            <person name="Rippka R."/>
            <person name="Tandeau De Marsac N."/>
            <person name="Huntemann M."/>
            <person name="Wei C.-L."/>
            <person name="Han J."/>
            <person name="Detter J.C."/>
            <person name="Han C."/>
            <person name="Tapia R."/>
            <person name="Chen A."/>
            <person name="Kyrpides N."/>
            <person name="Mavromatis K."/>
            <person name="Markowitz V."/>
            <person name="Szeto E."/>
            <person name="Ivanova N."/>
            <person name="Pagani I."/>
            <person name="Pati A."/>
            <person name="Goodwin L."/>
            <person name="Nordberg H.P."/>
            <person name="Cantor M.N."/>
            <person name="Hua S.X."/>
            <person name="Woyke T."/>
            <person name="Kerfeld C.A."/>
        </authorList>
    </citation>
    <scope>NUCLEOTIDE SEQUENCE [LARGE SCALE GENOMIC DNA]</scope>
    <source>
        <strain evidence="4">ATCC 27169 / PCC 6605</strain>
    </source>
</reference>
<name>K9UFZ9_CHAP6</name>
<dbReference type="Proteomes" id="UP000010366">
    <property type="component" value="Chromosome"/>
</dbReference>
<evidence type="ECO:0000256" key="2">
    <source>
        <dbReference type="SAM" id="SignalP"/>
    </source>
</evidence>
<dbReference type="AlphaFoldDB" id="K9UFZ9"/>
<dbReference type="STRING" id="1173020.Cha6605_2243"/>
<feature type="compositionally biased region" description="Polar residues" evidence="1">
    <location>
        <begin position="22"/>
        <end position="31"/>
    </location>
</feature>
<feature type="signal peptide" evidence="2">
    <location>
        <begin position="1"/>
        <end position="22"/>
    </location>
</feature>